<gene>
    <name evidence="3" type="ORF">SAMN04487989_103283</name>
</gene>
<proteinExistence type="predicted"/>
<feature type="transmembrane region" description="Helical" evidence="1">
    <location>
        <begin position="79"/>
        <end position="102"/>
    </location>
</feature>
<dbReference type="InterPro" id="IPR042150">
    <property type="entry name" value="MmRce1-like"/>
</dbReference>
<feature type="transmembrane region" description="Helical" evidence="1">
    <location>
        <begin position="154"/>
        <end position="173"/>
    </location>
</feature>
<feature type="transmembrane region" description="Helical" evidence="1">
    <location>
        <begin position="286"/>
        <end position="305"/>
    </location>
</feature>
<keyword evidence="4" id="KW-1185">Reference proteome</keyword>
<evidence type="ECO:0000259" key="2">
    <source>
        <dbReference type="Pfam" id="PF02517"/>
    </source>
</evidence>
<dbReference type="Proteomes" id="UP000198705">
    <property type="component" value="Unassembled WGS sequence"/>
</dbReference>
<dbReference type="EMBL" id="FOVN01000003">
    <property type="protein sequence ID" value="SFN76726.1"/>
    <property type="molecule type" value="Genomic_DNA"/>
</dbReference>
<feature type="transmembrane region" description="Helical" evidence="1">
    <location>
        <begin position="194"/>
        <end position="213"/>
    </location>
</feature>
<feature type="domain" description="CAAX prenyl protease 2/Lysostaphin resistance protein A-like" evidence="2">
    <location>
        <begin position="162"/>
        <end position="267"/>
    </location>
</feature>
<dbReference type="AlphaFoldDB" id="A0A1I5BQ44"/>
<organism evidence="3 4">
    <name type="scientific">Bizionia echini</name>
    <dbReference type="NCBI Taxonomy" id="649333"/>
    <lineage>
        <taxon>Bacteria</taxon>
        <taxon>Pseudomonadati</taxon>
        <taxon>Bacteroidota</taxon>
        <taxon>Flavobacteriia</taxon>
        <taxon>Flavobacteriales</taxon>
        <taxon>Flavobacteriaceae</taxon>
        <taxon>Bizionia</taxon>
    </lineage>
</organism>
<evidence type="ECO:0000313" key="3">
    <source>
        <dbReference type="EMBL" id="SFN76726.1"/>
    </source>
</evidence>
<keyword evidence="1" id="KW-1133">Transmembrane helix</keyword>
<name>A0A1I5BQ44_9FLAO</name>
<accession>A0A1I5BQ44</accession>
<evidence type="ECO:0000256" key="1">
    <source>
        <dbReference type="SAM" id="Phobius"/>
    </source>
</evidence>
<dbReference type="GO" id="GO:0080120">
    <property type="term" value="P:CAAX-box protein maturation"/>
    <property type="evidence" value="ECO:0007669"/>
    <property type="project" value="UniProtKB-ARBA"/>
</dbReference>
<feature type="transmembrane region" description="Helical" evidence="1">
    <location>
        <begin position="225"/>
        <end position="248"/>
    </location>
</feature>
<feature type="transmembrane region" description="Helical" evidence="1">
    <location>
        <begin position="255"/>
        <end position="274"/>
    </location>
</feature>
<feature type="transmembrane region" description="Helical" evidence="1">
    <location>
        <begin position="123"/>
        <end position="142"/>
    </location>
</feature>
<keyword evidence="1" id="KW-0472">Membrane</keyword>
<sequence length="314" mass="35742">MCTRKIPAEFSYGSFSFTNLEQANTTKSHTTRWHLLEKNMNNKKTYIFLLITIIWSWTFWVIGLNYLTDGINQESIGKFLIFFFTGLYGPTISGIVTALIFDGLKGVLNLFKKVFIWNIPFKYYLYIIFLPIFFILIGIGIYKTFIGDIGSFDITAFLSIPAILWAGIYAGPLGEELGWRGFLLPELQKKHTNLKSAVIIGVIWFIWHIPLWWAPFGTLVSGESISFLPVITYFIMLMCLSIIITWLVINSKGSVLVAILFHLSINAGIALLFFPELNMDFKKIHLLSSIGMILFTGILIAKNKLKISTNNGYK</sequence>
<dbReference type="GO" id="GO:0006508">
    <property type="term" value="P:proteolysis"/>
    <property type="evidence" value="ECO:0007669"/>
    <property type="project" value="UniProtKB-KW"/>
</dbReference>
<keyword evidence="3" id="KW-0645">Protease</keyword>
<reference evidence="4" key="1">
    <citation type="submission" date="2016-10" db="EMBL/GenBank/DDBJ databases">
        <authorList>
            <person name="Varghese N."/>
            <person name="Submissions S."/>
        </authorList>
    </citation>
    <scope>NUCLEOTIDE SEQUENCE [LARGE SCALE GENOMIC DNA]</scope>
    <source>
        <strain evidence="4">DSM 23925</strain>
    </source>
</reference>
<dbReference type="InterPro" id="IPR003675">
    <property type="entry name" value="Rce1/LyrA-like_dom"/>
</dbReference>
<keyword evidence="1" id="KW-0812">Transmembrane</keyword>
<dbReference type="PANTHER" id="PTHR35797:SF1">
    <property type="entry name" value="PROTEASE"/>
    <property type="match status" value="1"/>
</dbReference>
<evidence type="ECO:0000313" key="4">
    <source>
        <dbReference type="Proteomes" id="UP000198705"/>
    </source>
</evidence>
<dbReference type="STRING" id="649333.SAMN04487989_103283"/>
<feature type="transmembrane region" description="Helical" evidence="1">
    <location>
        <begin position="46"/>
        <end position="67"/>
    </location>
</feature>
<dbReference type="Pfam" id="PF02517">
    <property type="entry name" value="Rce1-like"/>
    <property type="match status" value="1"/>
</dbReference>
<dbReference type="PANTHER" id="PTHR35797">
    <property type="entry name" value="PROTEASE-RELATED"/>
    <property type="match status" value="1"/>
</dbReference>
<keyword evidence="3" id="KW-0378">Hydrolase</keyword>
<protein>
    <submittedName>
        <fullName evidence="3">CAAX protease self-immunity</fullName>
    </submittedName>
</protein>
<dbReference type="GO" id="GO:0004175">
    <property type="term" value="F:endopeptidase activity"/>
    <property type="evidence" value="ECO:0007669"/>
    <property type="project" value="UniProtKB-ARBA"/>
</dbReference>